<evidence type="ECO:0000259" key="4">
    <source>
        <dbReference type="Pfam" id="PF13629"/>
    </source>
</evidence>
<dbReference type="InterPro" id="IPR004846">
    <property type="entry name" value="T2SS/T3SS_dom"/>
</dbReference>
<comment type="caution">
    <text evidence="5">The sequence shown here is derived from an EMBL/GenBank/DDBJ whole genome shotgun (WGS) entry which is preliminary data.</text>
</comment>
<dbReference type="RefSeq" id="WP_213638158.1">
    <property type="nucleotide sequence ID" value="NZ_JADPMV010000001.1"/>
</dbReference>
<dbReference type="InterPro" id="IPR001775">
    <property type="entry name" value="GspD/PilQ"/>
</dbReference>
<dbReference type="Pfam" id="PF00263">
    <property type="entry name" value="Secretin"/>
    <property type="match status" value="1"/>
</dbReference>
<dbReference type="PANTHER" id="PTHR30332">
    <property type="entry name" value="PROBABLE GENERAL SECRETION PATHWAY PROTEIN D"/>
    <property type="match status" value="1"/>
</dbReference>
<proteinExistence type="inferred from homology"/>
<evidence type="ECO:0000313" key="6">
    <source>
        <dbReference type="Proteomes" id="UP001196601"/>
    </source>
</evidence>
<feature type="chain" id="PRO_5046662204" evidence="2">
    <location>
        <begin position="26"/>
        <end position="508"/>
    </location>
</feature>
<dbReference type="PRINTS" id="PR00811">
    <property type="entry name" value="BCTERIALGSPD"/>
</dbReference>
<dbReference type="Pfam" id="PF13629">
    <property type="entry name" value="T2SS-T3SS_pil_N"/>
    <property type="match status" value="1"/>
</dbReference>
<keyword evidence="6" id="KW-1185">Reference proteome</keyword>
<feature type="domain" description="Type II/III secretion system secretin-like" evidence="3">
    <location>
        <begin position="289"/>
        <end position="453"/>
    </location>
</feature>
<evidence type="ECO:0000256" key="1">
    <source>
        <dbReference type="RuleBase" id="RU004003"/>
    </source>
</evidence>
<feature type="signal peptide" evidence="2">
    <location>
        <begin position="1"/>
        <end position="25"/>
    </location>
</feature>
<name>A0ABS5PXJ6_9PSED</name>
<sequence length="508" mass="53493">MQSIRKIACALVLLGTCSPLVPLMAAETSPGVAAMPAANTSNVQVPIYKSRILTTRAPVKKVSVGNPEIADILITSPSEVYLLGRSLGSTNVLLWDGRNRLIDSLDLEVVHDLGGLKGKLHQLMPNERIEVFSAQGALVLRGQVSSAAAADTAVKLAKTYTAQTASVVQGEGEAAAAAPTQSLEVINLLTVGGSQQVMLEVKVAEMQRSLVKSLNVRFNALDFGSSSRWSGGGFNGGVGPGGIPIGLVPDPLNDGFIIPDPTSLIGSGKGIFAQFLSDEFLFNVVLEASKDNGSAKVLAEPTLTTLTGQQAEFISGGEFPIPVSDEDGITIEFKEFGVGVKFLPVVLDSGRINLNLNVSVSELVAANSLVVQTGDAVETSLLVPALTKRSAQSTVELGNGQTIAIAGLISENTRDFVSRFPGLGDIPVLGHLFRSQEFVNGETELVILVTPHLAKPIDARSVRLPTEKFVEPSDLDFYLLGKTKGRQPGRRVPVSLGVSEGNFGHDLN</sequence>
<organism evidence="5 6">
    <name type="scientific">Pseudomonas lalucatii</name>
    <dbReference type="NCBI Taxonomy" id="1424203"/>
    <lineage>
        <taxon>Bacteria</taxon>
        <taxon>Pseudomonadati</taxon>
        <taxon>Pseudomonadota</taxon>
        <taxon>Gammaproteobacteria</taxon>
        <taxon>Pseudomonadales</taxon>
        <taxon>Pseudomonadaceae</taxon>
        <taxon>Pseudomonas</taxon>
    </lineage>
</organism>
<accession>A0ABS5PXJ6</accession>
<protein>
    <submittedName>
        <fullName evidence="5">Type II and III secretion system protein family protein</fullName>
    </submittedName>
</protein>
<reference evidence="5 6" key="1">
    <citation type="journal article" date="2021" name="Syst. Appl. Microbiol.">
        <title>Pseudomonas lalucatii sp. nov. isolated from Vallgornera, a karstic cave in Mallorca, Western Mediterranean.</title>
        <authorList>
            <person name="Busquets A."/>
            <person name="Mulet M."/>
            <person name="Gomila M."/>
            <person name="Garcia-Valdes E."/>
        </authorList>
    </citation>
    <scope>NUCLEOTIDE SEQUENCE [LARGE SCALE GENOMIC DNA]</scope>
    <source>
        <strain evidence="5 6">R1b54</strain>
    </source>
</reference>
<comment type="similarity">
    <text evidence="1">Belongs to the bacterial secretin family.</text>
</comment>
<evidence type="ECO:0000256" key="2">
    <source>
        <dbReference type="SAM" id="SignalP"/>
    </source>
</evidence>
<dbReference type="EMBL" id="JADPMV010000001">
    <property type="protein sequence ID" value="MBS7660796.1"/>
    <property type="molecule type" value="Genomic_DNA"/>
</dbReference>
<gene>
    <name evidence="5" type="ORF">I0D00_02380</name>
</gene>
<evidence type="ECO:0000259" key="3">
    <source>
        <dbReference type="Pfam" id="PF00263"/>
    </source>
</evidence>
<dbReference type="Proteomes" id="UP001196601">
    <property type="component" value="Unassembled WGS sequence"/>
</dbReference>
<dbReference type="InterPro" id="IPR050810">
    <property type="entry name" value="Bact_Secretion_Sys_Channel"/>
</dbReference>
<dbReference type="InterPro" id="IPR032789">
    <property type="entry name" value="T2SS-T3SS_pil_N"/>
</dbReference>
<keyword evidence="2" id="KW-0732">Signal</keyword>
<evidence type="ECO:0000313" key="5">
    <source>
        <dbReference type="EMBL" id="MBS7660796.1"/>
    </source>
</evidence>
<feature type="domain" description="Pilus formation protein N-terminal" evidence="4">
    <location>
        <begin position="42"/>
        <end position="109"/>
    </location>
</feature>
<dbReference type="PANTHER" id="PTHR30332:SF17">
    <property type="entry name" value="TYPE IV PILIATION SYSTEM PROTEIN DR_0774-RELATED"/>
    <property type="match status" value="1"/>
</dbReference>